<dbReference type="EMBL" id="CM037153">
    <property type="protein sequence ID" value="KAH7857101.1"/>
    <property type="molecule type" value="Genomic_DNA"/>
</dbReference>
<accession>A0ACB7YUC3</accession>
<dbReference type="Proteomes" id="UP000828048">
    <property type="component" value="Chromosome 3"/>
</dbReference>
<reference evidence="1 2" key="1">
    <citation type="journal article" date="2021" name="Hortic Res">
        <title>High-quality reference genome and annotation aids understanding of berry development for evergreen blueberry (Vaccinium darrowii).</title>
        <authorList>
            <person name="Yu J."/>
            <person name="Hulse-Kemp A.M."/>
            <person name="Babiker E."/>
            <person name="Staton M."/>
        </authorList>
    </citation>
    <scope>NUCLEOTIDE SEQUENCE [LARGE SCALE GENOMIC DNA]</scope>
    <source>
        <strain evidence="2">cv. NJ 8807/NJ 8810</strain>
        <tissue evidence="1">Young leaf</tissue>
    </source>
</reference>
<comment type="caution">
    <text evidence="1">The sequence shown here is derived from an EMBL/GenBank/DDBJ whole genome shotgun (WGS) entry which is preliminary data.</text>
</comment>
<proteinExistence type="predicted"/>
<evidence type="ECO:0000313" key="1">
    <source>
        <dbReference type="EMBL" id="KAH7857101.1"/>
    </source>
</evidence>
<sequence length="85" mass="9010">MEGVGVLKRDAVAVNQRLPVVNEAVVVTEAFEDAGVDETGGAEPAAAEVDAGDVTAGDTDVHDFNRVGWDAVWEGWCRALVNHYV</sequence>
<protein>
    <submittedName>
        <fullName evidence="1">Uncharacterized protein</fullName>
    </submittedName>
</protein>
<gene>
    <name evidence="1" type="ORF">Vadar_009008</name>
</gene>
<keyword evidence="2" id="KW-1185">Reference proteome</keyword>
<organism evidence="1 2">
    <name type="scientific">Vaccinium darrowii</name>
    <dbReference type="NCBI Taxonomy" id="229202"/>
    <lineage>
        <taxon>Eukaryota</taxon>
        <taxon>Viridiplantae</taxon>
        <taxon>Streptophyta</taxon>
        <taxon>Embryophyta</taxon>
        <taxon>Tracheophyta</taxon>
        <taxon>Spermatophyta</taxon>
        <taxon>Magnoliopsida</taxon>
        <taxon>eudicotyledons</taxon>
        <taxon>Gunneridae</taxon>
        <taxon>Pentapetalae</taxon>
        <taxon>asterids</taxon>
        <taxon>Ericales</taxon>
        <taxon>Ericaceae</taxon>
        <taxon>Vaccinioideae</taxon>
        <taxon>Vaccinieae</taxon>
        <taxon>Vaccinium</taxon>
    </lineage>
</organism>
<name>A0ACB7YUC3_9ERIC</name>
<evidence type="ECO:0000313" key="2">
    <source>
        <dbReference type="Proteomes" id="UP000828048"/>
    </source>
</evidence>